<sequence length="52" mass="6104">MILLINIILILWRFGLVWYSWVYDVMLRPTVYHVCVGCFGIIGLTQLCSQGW</sequence>
<protein>
    <submittedName>
        <fullName evidence="2">Uncharacterized protein</fullName>
    </submittedName>
</protein>
<name>A0A9K3DW40_HELAN</name>
<reference evidence="2" key="2">
    <citation type="submission" date="2020-06" db="EMBL/GenBank/DDBJ databases">
        <title>Helianthus annuus Genome sequencing and assembly Release 2.</title>
        <authorList>
            <person name="Gouzy J."/>
            <person name="Langlade N."/>
            <person name="Munos S."/>
        </authorList>
    </citation>
    <scope>NUCLEOTIDE SEQUENCE</scope>
    <source>
        <tissue evidence="2">Leaves</tissue>
    </source>
</reference>
<dbReference type="AlphaFoldDB" id="A0A9K3DW40"/>
<keyword evidence="1" id="KW-0472">Membrane</keyword>
<accession>A0A9K3DW40</accession>
<proteinExistence type="predicted"/>
<comment type="caution">
    <text evidence="2">The sequence shown here is derived from an EMBL/GenBank/DDBJ whole genome shotgun (WGS) entry which is preliminary data.</text>
</comment>
<gene>
    <name evidence="2" type="ORF">HanXRQr2_Chr16g0767121</name>
</gene>
<feature type="transmembrane region" description="Helical" evidence="1">
    <location>
        <begin position="7"/>
        <end position="24"/>
    </location>
</feature>
<organism evidence="2 3">
    <name type="scientific">Helianthus annuus</name>
    <name type="common">Common sunflower</name>
    <dbReference type="NCBI Taxonomy" id="4232"/>
    <lineage>
        <taxon>Eukaryota</taxon>
        <taxon>Viridiplantae</taxon>
        <taxon>Streptophyta</taxon>
        <taxon>Embryophyta</taxon>
        <taxon>Tracheophyta</taxon>
        <taxon>Spermatophyta</taxon>
        <taxon>Magnoliopsida</taxon>
        <taxon>eudicotyledons</taxon>
        <taxon>Gunneridae</taxon>
        <taxon>Pentapetalae</taxon>
        <taxon>asterids</taxon>
        <taxon>campanulids</taxon>
        <taxon>Asterales</taxon>
        <taxon>Asteraceae</taxon>
        <taxon>Asteroideae</taxon>
        <taxon>Heliantheae alliance</taxon>
        <taxon>Heliantheae</taxon>
        <taxon>Helianthus</taxon>
    </lineage>
</organism>
<evidence type="ECO:0000256" key="1">
    <source>
        <dbReference type="SAM" id="Phobius"/>
    </source>
</evidence>
<keyword evidence="1" id="KW-0812">Transmembrane</keyword>
<feature type="transmembrane region" description="Helical" evidence="1">
    <location>
        <begin position="30"/>
        <end position="48"/>
    </location>
</feature>
<evidence type="ECO:0000313" key="2">
    <source>
        <dbReference type="EMBL" id="KAF5761612.1"/>
    </source>
</evidence>
<dbReference type="EMBL" id="MNCJ02000331">
    <property type="protein sequence ID" value="KAF5761612.1"/>
    <property type="molecule type" value="Genomic_DNA"/>
</dbReference>
<evidence type="ECO:0000313" key="3">
    <source>
        <dbReference type="Proteomes" id="UP000215914"/>
    </source>
</evidence>
<dbReference type="Gramene" id="mRNA:HanXRQr2_Chr16g0767121">
    <property type="protein sequence ID" value="mRNA:HanXRQr2_Chr16g0767121"/>
    <property type="gene ID" value="HanXRQr2_Chr16g0767121"/>
</dbReference>
<reference evidence="2" key="1">
    <citation type="journal article" date="2017" name="Nature">
        <title>The sunflower genome provides insights into oil metabolism, flowering and Asterid evolution.</title>
        <authorList>
            <person name="Badouin H."/>
            <person name="Gouzy J."/>
            <person name="Grassa C.J."/>
            <person name="Murat F."/>
            <person name="Staton S.E."/>
            <person name="Cottret L."/>
            <person name="Lelandais-Briere C."/>
            <person name="Owens G.L."/>
            <person name="Carrere S."/>
            <person name="Mayjonade B."/>
            <person name="Legrand L."/>
            <person name="Gill N."/>
            <person name="Kane N.C."/>
            <person name="Bowers J.E."/>
            <person name="Hubner S."/>
            <person name="Bellec A."/>
            <person name="Berard A."/>
            <person name="Berges H."/>
            <person name="Blanchet N."/>
            <person name="Boniface M.C."/>
            <person name="Brunel D."/>
            <person name="Catrice O."/>
            <person name="Chaidir N."/>
            <person name="Claudel C."/>
            <person name="Donnadieu C."/>
            <person name="Faraut T."/>
            <person name="Fievet G."/>
            <person name="Helmstetter N."/>
            <person name="King M."/>
            <person name="Knapp S.J."/>
            <person name="Lai Z."/>
            <person name="Le Paslier M.C."/>
            <person name="Lippi Y."/>
            <person name="Lorenzon L."/>
            <person name="Mandel J.R."/>
            <person name="Marage G."/>
            <person name="Marchand G."/>
            <person name="Marquand E."/>
            <person name="Bret-Mestries E."/>
            <person name="Morien E."/>
            <person name="Nambeesan S."/>
            <person name="Nguyen T."/>
            <person name="Pegot-Espagnet P."/>
            <person name="Pouilly N."/>
            <person name="Raftis F."/>
            <person name="Sallet E."/>
            <person name="Schiex T."/>
            <person name="Thomas J."/>
            <person name="Vandecasteele C."/>
            <person name="Vares D."/>
            <person name="Vear F."/>
            <person name="Vautrin S."/>
            <person name="Crespi M."/>
            <person name="Mangin B."/>
            <person name="Burke J.M."/>
            <person name="Salse J."/>
            <person name="Munos S."/>
            <person name="Vincourt P."/>
            <person name="Rieseberg L.H."/>
            <person name="Langlade N.B."/>
        </authorList>
    </citation>
    <scope>NUCLEOTIDE SEQUENCE</scope>
    <source>
        <tissue evidence="2">Leaves</tissue>
    </source>
</reference>
<dbReference type="Proteomes" id="UP000215914">
    <property type="component" value="Unassembled WGS sequence"/>
</dbReference>
<keyword evidence="3" id="KW-1185">Reference proteome</keyword>
<keyword evidence="1" id="KW-1133">Transmembrane helix</keyword>